<protein>
    <recommendedName>
        <fullName evidence="4">DUF4352 domain-containing protein</fullName>
    </recommendedName>
</protein>
<dbReference type="RefSeq" id="WP_076179782.1">
    <property type="nucleotide sequence ID" value="NZ_MKQP01000064.1"/>
</dbReference>
<gene>
    <name evidence="2" type="ORF">BJP51_31405</name>
</gene>
<dbReference type="EMBL" id="MKQP01000064">
    <property type="protein sequence ID" value="OMD22752.1"/>
    <property type="molecule type" value="Genomic_DNA"/>
</dbReference>
<keyword evidence="1" id="KW-0732">Signal</keyword>
<reference evidence="2 3" key="1">
    <citation type="submission" date="2016-10" db="EMBL/GenBank/DDBJ databases">
        <title>Paenibacillus species isolates.</title>
        <authorList>
            <person name="Beno S.M."/>
        </authorList>
    </citation>
    <scope>NUCLEOTIDE SEQUENCE [LARGE SCALE GENOMIC DNA]</scope>
    <source>
        <strain evidence="2 3">FSL H7-0604</strain>
    </source>
</reference>
<evidence type="ECO:0000313" key="2">
    <source>
        <dbReference type="EMBL" id="OMD22752.1"/>
    </source>
</evidence>
<comment type="caution">
    <text evidence="2">The sequence shown here is derived from an EMBL/GenBank/DDBJ whole genome shotgun (WGS) entry which is preliminary data.</text>
</comment>
<name>A0A1R0WWA9_9BACL</name>
<evidence type="ECO:0000313" key="3">
    <source>
        <dbReference type="Proteomes" id="UP000187465"/>
    </source>
</evidence>
<dbReference type="AlphaFoldDB" id="A0A1R0WWA9"/>
<accession>A0A1R0WWA9</accession>
<organism evidence="2 3">
    <name type="scientific">Paenibacillus odorifer</name>
    <dbReference type="NCBI Taxonomy" id="189426"/>
    <lineage>
        <taxon>Bacteria</taxon>
        <taxon>Bacillati</taxon>
        <taxon>Bacillota</taxon>
        <taxon>Bacilli</taxon>
        <taxon>Bacillales</taxon>
        <taxon>Paenibacillaceae</taxon>
        <taxon>Paenibacillus</taxon>
    </lineage>
</organism>
<dbReference type="Proteomes" id="UP000187465">
    <property type="component" value="Unassembled WGS sequence"/>
</dbReference>
<feature type="chain" id="PRO_5013000411" description="DUF4352 domain-containing protein" evidence="1">
    <location>
        <begin position="31"/>
        <end position="206"/>
    </location>
</feature>
<sequence length="206" mass="22770">MKKTMMKSILATTMLFSVVLGNGAITNAAATVKPATTAKPTATPAPIMRDNLAKYGLKKEIELPVTVTAGGLSYTLEKIMIYDAKSKDAQTLIKKFNYSGEGKYFIWTKITVKNNSGATVKKDYTDLSEKWSFGFGSQLGAYPTMPRSKDTSVNDKEALWGWNLKPGQSMTSYQAYYYNGDFKSFVIWVDNKNSSASEYIVSPPEL</sequence>
<evidence type="ECO:0000256" key="1">
    <source>
        <dbReference type="SAM" id="SignalP"/>
    </source>
</evidence>
<feature type="signal peptide" evidence="1">
    <location>
        <begin position="1"/>
        <end position="30"/>
    </location>
</feature>
<proteinExistence type="predicted"/>
<evidence type="ECO:0008006" key="4">
    <source>
        <dbReference type="Google" id="ProtNLM"/>
    </source>
</evidence>